<dbReference type="EC" id="3.5.4.9" evidence="11"/>
<comment type="caution">
    <text evidence="11">Lacks conserved residue(s) required for the propagation of feature annotation.</text>
</comment>
<dbReference type="InterPro" id="IPR020630">
    <property type="entry name" value="THF_DH/CycHdrlase_cat_dom"/>
</dbReference>
<dbReference type="PRINTS" id="PR00085">
    <property type="entry name" value="THFDHDRGNASE"/>
</dbReference>
<evidence type="ECO:0000256" key="5">
    <source>
        <dbReference type="ARBA" id="ARBA00022801"/>
    </source>
</evidence>
<dbReference type="AlphaFoldDB" id="A0A0G0PR66"/>
<evidence type="ECO:0000256" key="9">
    <source>
        <dbReference type="ARBA" id="ARBA00023167"/>
    </source>
</evidence>
<dbReference type="GO" id="GO:0000105">
    <property type="term" value="P:L-histidine biosynthetic process"/>
    <property type="evidence" value="ECO:0007669"/>
    <property type="project" value="UniProtKB-KW"/>
</dbReference>
<dbReference type="GO" id="GO:0005829">
    <property type="term" value="C:cytosol"/>
    <property type="evidence" value="ECO:0007669"/>
    <property type="project" value="TreeGrafter"/>
</dbReference>
<evidence type="ECO:0000313" key="14">
    <source>
        <dbReference type="EMBL" id="KKR30438.1"/>
    </source>
</evidence>
<comment type="subunit">
    <text evidence="2 11">Homodimer.</text>
</comment>
<evidence type="ECO:0000256" key="3">
    <source>
        <dbReference type="ARBA" id="ARBA00022563"/>
    </source>
</evidence>
<evidence type="ECO:0000259" key="13">
    <source>
        <dbReference type="Pfam" id="PF02882"/>
    </source>
</evidence>
<reference evidence="14 15" key="1">
    <citation type="journal article" date="2015" name="Nature">
        <title>rRNA introns, odd ribosomes, and small enigmatic genomes across a large radiation of phyla.</title>
        <authorList>
            <person name="Brown C.T."/>
            <person name="Hug L.A."/>
            <person name="Thomas B.C."/>
            <person name="Sharon I."/>
            <person name="Castelle C.J."/>
            <person name="Singh A."/>
            <person name="Wilkins M.J."/>
            <person name="Williams K.H."/>
            <person name="Banfield J.F."/>
        </authorList>
    </citation>
    <scope>NUCLEOTIDE SEQUENCE [LARGE SCALE GENOMIC DNA]</scope>
</reference>
<dbReference type="SUPFAM" id="SSF51735">
    <property type="entry name" value="NAD(P)-binding Rossmann-fold domains"/>
    <property type="match status" value="1"/>
</dbReference>
<keyword evidence="7 11" id="KW-0560">Oxidoreductase</keyword>
<dbReference type="GO" id="GO:0006164">
    <property type="term" value="P:purine nucleotide biosynthetic process"/>
    <property type="evidence" value="ECO:0007669"/>
    <property type="project" value="UniProtKB-KW"/>
</dbReference>
<dbReference type="PANTHER" id="PTHR48099:SF5">
    <property type="entry name" value="C-1-TETRAHYDROFOLATE SYNTHASE, CYTOPLASMIC"/>
    <property type="match status" value="1"/>
</dbReference>
<dbReference type="SUPFAM" id="SSF53223">
    <property type="entry name" value="Aminoacid dehydrogenase-like, N-terminal domain"/>
    <property type="match status" value="1"/>
</dbReference>
<keyword evidence="6 11" id="KW-0521">NADP</keyword>
<evidence type="ECO:0000256" key="7">
    <source>
        <dbReference type="ARBA" id="ARBA00023002"/>
    </source>
</evidence>
<keyword evidence="4 11" id="KW-0658">Purine biosynthesis</keyword>
<evidence type="ECO:0000256" key="1">
    <source>
        <dbReference type="ARBA" id="ARBA00004777"/>
    </source>
</evidence>
<comment type="caution">
    <text evidence="14">The sequence shown here is derived from an EMBL/GenBank/DDBJ whole genome shotgun (WGS) entry which is preliminary data.</text>
</comment>
<dbReference type="PANTHER" id="PTHR48099">
    <property type="entry name" value="C-1-TETRAHYDROFOLATE SYNTHASE, CYTOPLASMIC-RELATED"/>
    <property type="match status" value="1"/>
</dbReference>
<evidence type="ECO:0000256" key="8">
    <source>
        <dbReference type="ARBA" id="ARBA00023102"/>
    </source>
</evidence>
<comment type="similarity">
    <text evidence="11">Belongs to the tetrahydrofolate dehydrogenase/cyclohydrolase family.</text>
</comment>
<dbReference type="InterPro" id="IPR000672">
    <property type="entry name" value="THF_DH/CycHdrlase"/>
</dbReference>
<protein>
    <recommendedName>
        <fullName evidence="11">Bifunctional protein FolD</fullName>
    </recommendedName>
    <domain>
        <recommendedName>
            <fullName evidence="11">Methylenetetrahydrofolate dehydrogenase</fullName>
            <ecNumber evidence="11">1.5.1.5</ecNumber>
        </recommendedName>
    </domain>
    <domain>
        <recommendedName>
            <fullName evidence="11">Methenyltetrahydrofolate cyclohydrolase</fullName>
            <ecNumber evidence="11">3.5.4.9</ecNumber>
        </recommendedName>
    </domain>
</protein>
<dbReference type="GO" id="GO:0009086">
    <property type="term" value="P:methionine biosynthetic process"/>
    <property type="evidence" value="ECO:0007669"/>
    <property type="project" value="UniProtKB-KW"/>
</dbReference>
<feature type="domain" description="Tetrahydrofolate dehydrogenase/cyclohydrolase NAD(P)-binding" evidence="13">
    <location>
        <begin position="135"/>
        <end position="268"/>
    </location>
</feature>
<comment type="catalytic activity">
    <reaction evidence="11">
        <text>(6R)-5,10-methylene-5,6,7,8-tetrahydrofolate + NADP(+) = (6R)-5,10-methenyltetrahydrofolate + NADPH</text>
        <dbReference type="Rhea" id="RHEA:22812"/>
        <dbReference type="ChEBI" id="CHEBI:15636"/>
        <dbReference type="ChEBI" id="CHEBI:57455"/>
        <dbReference type="ChEBI" id="CHEBI:57783"/>
        <dbReference type="ChEBI" id="CHEBI:58349"/>
        <dbReference type="EC" id="1.5.1.5"/>
    </reaction>
</comment>
<evidence type="ECO:0000256" key="6">
    <source>
        <dbReference type="ARBA" id="ARBA00022857"/>
    </source>
</evidence>
<dbReference type="UniPathway" id="UPA00193"/>
<dbReference type="Pfam" id="PF02882">
    <property type="entry name" value="THF_DHG_CYH_C"/>
    <property type="match status" value="1"/>
</dbReference>
<comment type="function">
    <text evidence="11">Catalyzes the oxidation of 5,10-methylenetetrahydrofolate to 5,10-methenyltetrahydrofolate and then the hydrolysis of 5,10-methenyltetrahydrofolate to 10-formyltetrahydrofolate.</text>
</comment>
<dbReference type="Gene3D" id="3.40.50.720">
    <property type="entry name" value="NAD(P)-binding Rossmann-like Domain"/>
    <property type="match status" value="1"/>
</dbReference>
<dbReference type="InterPro" id="IPR036291">
    <property type="entry name" value="NAD(P)-bd_dom_sf"/>
</dbReference>
<evidence type="ECO:0000256" key="10">
    <source>
        <dbReference type="ARBA" id="ARBA00023268"/>
    </source>
</evidence>
<dbReference type="GO" id="GO:0004488">
    <property type="term" value="F:methylenetetrahydrofolate dehydrogenase (NADP+) activity"/>
    <property type="evidence" value="ECO:0007669"/>
    <property type="project" value="UniProtKB-UniRule"/>
</dbReference>
<organism evidence="14 15">
    <name type="scientific">Candidatus Woesebacteria bacterium GW2011_GWA1_39_8</name>
    <dbReference type="NCBI Taxonomy" id="1618552"/>
    <lineage>
        <taxon>Bacteria</taxon>
        <taxon>Candidatus Woeseibacteriota</taxon>
    </lineage>
</organism>
<dbReference type="Proteomes" id="UP000034793">
    <property type="component" value="Unassembled WGS sequence"/>
</dbReference>
<name>A0A0G0PR66_9BACT</name>
<keyword evidence="10 11" id="KW-0511">Multifunctional enzyme</keyword>
<keyword evidence="8 11" id="KW-0368">Histidine biosynthesis</keyword>
<keyword evidence="9 11" id="KW-0486">Methionine biosynthesis</keyword>
<dbReference type="PROSITE" id="PS00767">
    <property type="entry name" value="THF_DHG_CYH_2"/>
    <property type="match status" value="1"/>
</dbReference>
<dbReference type="EMBL" id="LBXL01000007">
    <property type="protein sequence ID" value="KKR30438.1"/>
    <property type="molecule type" value="Genomic_DNA"/>
</dbReference>
<evidence type="ECO:0000256" key="4">
    <source>
        <dbReference type="ARBA" id="ARBA00022755"/>
    </source>
</evidence>
<dbReference type="Gene3D" id="3.40.50.10860">
    <property type="entry name" value="Leucine Dehydrogenase, chain A, domain 1"/>
    <property type="match status" value="1"/>
</dbReference>
<sequence length="269" mass="29414">MAIIFDGKTFAREKEIKLKEEIKRLSERSIKPKLVSILVGDNPASVMYVKLKKKAAERVGAEVEVRSMMSDVRKEKIIGLIQTLNKDESTHGIMVQLPLPANFSEKDRDEIIKTIAKEKDVDGLREDGLYLTPTVKAVLEVVREATPYITLKVPPLKVAVVGAKGFEGKKIFKVMKEMVYVVEGLDREIENLNTKTRQADILISVTGSPGIIGKEEIKDGAVIIDVGSPKGDVKADEIIDKAAFISPVPGGIGPITISALLENLVEAAI</sequence>
<dbReference type="GO" id="GO:0035999">
    <property type="term" value="P:tetrahydrofolate interconversion"/>
    <property type="evidence" value="ECO:0007669"/>
    <property type="project" value="UniProtKB-UniRule"/>
</dbReference>
<dbReference type="InterPro" id="IPR020867">
    <property type="entry name" value="THF_DH/CycHdrlase_CS"/>
</dbReference>
<comment type="catalytic activity">
    <reaction evidence="11">
        <text>(6R)-5,10-methenyltetrahydrofolate + H2O = (6R)-10-formyltetrahydrofolate + H(+)</text>
        <dbReference type="Rhea" id="RHEA:23700"/>
        <dbReference type="ChEBI" id="CHEBI:15377"/>
        <dbReference type="ChEBI" id="CHEBI:15378"/>
        <dbReference type="ChEBI" id="CHEBI:57455"/>
        <dbReference type="ChEBI" id="CHEBI:195366"/>
        <dbReference type="EC" id="3.5.4.9"/>
    </reaction>
</comment>
<dbReference type="InterPro" id="IPR020631">
    <property type="entry name" value="THF_DH/CycHdrlase_NAD-bd_dom"/>
</dbReference>
<proteinExistence type="inferred from homology"/>
<evidence type="ECO:0000313" key="15">
    <source>
        <dbReference type="Proteomes" id="UP000034793"/>
    </source>
</evidence>
<feature type="domain" description="Tetrahydrofolate dehydrogenase/cyclohydrolase catalytic" evidence="12">
    <location>
        <begin position="6"/>
        <end position="122"/>
    </location>
</feature>
<dbReference type="InterPro" id="IPR046346">
    <property type="entry name" value="Aminoacid_DH-like_N_sf"/>
</dbReference>
<keyword evidence="3 11" id="KW-0554">One-carbon metabolism</keyword>
<keyword evidence="5 11" id="KW-0378">Hydrolase</keyword>
<comment type="pathway">
    <text evidence="1 11">One-carbon metabolism; tetrahydrofolate interconversion.</text>
</comment>
<dbReference type="PATRIC" id="fig|1618552.3.peg.299"/>
<evidence type="ECO:0000256" key="11">
    <source>
        <dbReference type="HAMAP-Rule" id="MF_01576"/>
    </source>
</evidence>
<accession>A0A0G0PR66</accession>
<evidence type="ECO:0000259" key="12">
    <source>
        <dbReference type="Pfam" id="PF00763"/>
    </source>
</evidence>
<dbReference type="FunFam" id="3.40.50.10860:FF:000005">
    <property type="entry name" value="C-1-tetrahydrofolate synthase, cytoplasmic, putative"/>
    <property type="match status" value="1"/>
</dbReference>
<evidence type="ECO:0000256" key="2">
    <source>
        <dbReference type="ARBA" id="ARBA00011738"/>
    </source>
</evidence>
<keyword evidence="11" id="KW-0028">Amino-acid biosynthesis</keyword>
<dbReference type="Pfam" id="PF00763">
    <property type="entry name" value="THF_DHG_CYH"/>
    <property type="match status" value="1"/>
</dbReference>
<gene>
    <name evidence="11" type="primary">folD</name>
    <name evidence="14" type="ORF">UT61_C0007G0014</name>
</gene>
<dbReference type="GO" id="GO:0004477">
    <property type="term" value="F:methenyltetrahydrofolate cyclohydrolase activity"/>
    <property type="evidence" value="ECO:0007669"/>
    <property type="project" value="UniProtKB-UniRule"/>
</dbReference>
<dbReference type="HAMAP" id="MF_01576">
    <property type="entry name" value="THF_DHG_CYH"/>
    <property type="match status" value="1"/>
</dbReference>
<dbReference type="EC" id="1.5.1.5" evidence="11"/>